<evidence type="ECO:0000256" key="6">
    <source>
        <dbReference type="ARBA" id="ARBA00022840"/>
    </source>
</evidence>
<dbReference type="PROSITE" id="PS50082">
    <property type="entry name" value="WD_REPEATS_2"/>
    <property type="match status" value="1"/>
</dbReference>
<dbReference type="SMART" id="SM00320">
    <property type="entry name" value="WD40"/>
    <property type="match status" value="3"/>
</dbReference>
<dbReference type="Gene3D" id="2.130.10.10">
    <property type="entry name" value="YVTN repeat-like/Quinoprotein amine dehydrogenase"/>
    <property type="match status" value="2"/>
</dbReference>
<dbReference type="InterPro" id="IPR011009">
    <property type="entry name" value="Kinase-like_dom_sf"/>
</dbReference>
<keyword evidence="6 8" id="KW-0067">ATP-binding</keyword>
<feature type="compositionally biased region" description="Polar residues" evidence="9">
    <location>
        <begin position="324"/>
        <end position="337"/>
    </location>
</feature>
<organism evidence="11 12">
    <name type="scientific">Prosthecobacter vanneervenii</name>
    <dbReference type="NCBI Taxonomy" id="48466"/>
    <lineage>
        <taxon>Bacteria</taxon>
        <taxon>Pseudomonadati</taxon>
        <taxon>Verrucomicrobiota</taxon>
        <taxon>Verrucomicrobiia</taxon>
        <taxon>Verrucomicrobiales</taxon>
        <taxon>Verrucomicrobiaceae</taxon>
        <taxon>Prosthecobacter</taxon>
    </lineage>
</organism>
<keyword evidence="3" id="KW-0677">Repeat</keyword>
<evidence type="ECO:0000256" key="1">
    <source>
        <dbReference type="ARBA" id="ARBA00022574"/>
    </source>
</evidence>
<protein>
    <submittedName>
        <fullName evidence="11">Serine/threonine protein kinase</fullName>
    </submittedName>
</protein>
<evidence type="ECO:0000256" key="3">
    <source>
        <dbReference type="ARBA" id="ARBA00022737"/>
    </source>
</evidence>
<feature type="repeat" description="WD" evidence="7">
    <location>
        <begin position="381"/>
        <end position="422"/>
    </location>
</feature>
<dbReference type="InterPro" id="IPR011044">
    <property type="entry name" value="Quino_amine_DH_bsu"/>
</dbReference>
<keyword evidence="4 8" id="KW-0547">Nucleotide-binding</keyword>
<dbReference type="Pfam" id="PF00400">
    <property type="entry name" value="WD40"/>
    <property type="match status" value="1"/>
</dbReference>
<dbReference type="PROSITE" id="PS00107">
    <property type="entry name" value="PROTEIN_KINASE_ATP"/>
    <property type="match status" value="1"/>
</dbReference>
<dbReference type="Proteomes" id="UP000590740">
    <property type="component" value="Unassembled WGS sequence"/>
</dbReference>
<dbReference type="PROSITE" id="PS00678">
    <property type="entry name" value="WD_REPEATS_1"/>
    <property type="match status" value="1"/>
</dbReference>
<keyword evidence="12" id="KW-1185">Reference proteome</keyword>
<dbReference type="InterPro" id="IPR001680">
    <property type="entry name" value="WD40_rpt"/>
</dbReference>
<comment type="caution">
    <text evidence="11">The sequence shown here is derived from an EMBL/GenBank/DDBJ whole genome shotgun (WGS) entry which is preliminary data.</text>
</comment>
<dbReference type="SMART" id="SM00220">
    <property type="entry name" value="S_TKc"/>
    <property type="match status" value="1"/>
</dbReference>
<dbReference type="CDD" id="cd14014">
    <property type="entry name" value="STKc_PknB_like"/>
    <property type="match status" value="1"/>
</dbReference>
<proteinExistence type="predicted"/>
<dbReference type="InterPro" id="IPR019775">
    <property type="entry name" value="WD40_repeat_CS"/>
</dbReference>
<feature type="compositionally biased region" description="Low complexity" evidence="9">
    <location>
        <begin position="338"/>
        <end position="350"/>
    </location>
</feature>
<dbReference type="GO" id="GO:0004674">
    <property type="term" value="F:protein serine/threonine kinase activity"/>
    <property type="evidence" value="ECO:0007669"/>
    <property type="project" value="UniProtKB-KW"/>
</dbReference>
<dbReference type="PROSITE" id="PS50294">
    <property type="entry name" value="WD_REPEATS_REGION"/>
    <property type="match status" value="1"/>
</dbReference>
<evidence type="ECO:0000256" key="8">
    <source>
        <dbReference type="PROSITE-ProRule" id="PRU10141"/>
    </source>
</evidence>
<dbReference type="PROSITE" id="PS50011">
    <property type="entry name" value="PROTEIN_KINASE_DOM"/>
    <property type="match status" value="1"/>
</dbReference>
<dbReference type="InterPro" id="IPR000719">
    <property type="entry name" value="Prot_kinase_dom"/>
</dbReference>
<gene>
    <name evidence="11" type="ORF">HNQ65_002860</name>
</gene>
<dbReference type="InterPro" id="IPR008271">
    <property type="entry name" value="Ser/Thr_kinase_AS"/>
</dbReference>
<sequence>MIDPPAFPTLEEMAELLPQYEFHNVLGVGGMGAVYLARQATLDRWVAIKMLPVSAAQNEEDAQRFITEARSMARLSHANIVAVYDFGQTAQGHLYLVMEYVDGLDLHRLIHSEELPAERIRSLVPQICDALEYAHTHGIVHRDIKPANILITSNWQPKIVDFGLAKDKNQETGDASEYGTPDYAAPERLQPDAQVDHRADIYSLGVVIHEMFTKLTPRGAGAAAGQGLPPEYASIVSRCMMTDPARRFQRCGEIKAFLNAATIAAKAPAPAAPVHRPPPAQLQARIRQPGAPPVQMRQGGMPGWVWAAACLALLAAAGGWYVKQQQSSSGPNAPQTQAASNSAASSESANLGKAVPPSVISDSPAGPFKPPAGDFSVLKRLTGHREMVYASAVLPDQRRAISGGHDDTLIMWDVATGAAIKRFPSPVGDIHGIEAASDGHRVLLYSMRTQQVAVFDLDEGKTLASIKAPDNRLTLATWAADQKSAYLLCNKPNGGVYVWDLSQDGVLKQFSEWPRAAYSIITLPAQPPANEPQLLVVGSTMKPNPNLGPNSNQPLVMDKPWAALFTEPGHRIIKDLPDYTSIRNRMSLSPDGTTVLAGQGSLFLLDVPALTTRFMMPVTGNIGCSASAWAAAGRLVIAAYSDGSLRIREAETGVELASLKIELRANSIKISQDESWLLVSAFPMDVKNPGPNDFDVLVIRLPELNNLGSDQSFRNLAKRQNAMLEKFDPELAALRKKAVPSDSLANDEQVLLQIQDLTSKYGAALKRTAATAPPNDQQAMLREADAIAAGQSVPGPATDSATTGEHKRLRGIYRQQIAQMEQRRSEALNTAFKSLEAAVQPLSTSREQSRDRMGQARCAALLASLAMPKSFSAFAPVSVAESAVEKAPAAPKNVAAVTPPVRQPTVPIPAASAPKAPFANNVRLEVAIGRPSKIEGGDLDDEMQVMNPRVKLTNNSTSQSYDGYTVNFMLLGESTIDMKVFKVLQRVDFAVSLPVRQTFENKLPTVTTQYDTTGAKFGYKYSGWVVQVLSPQGEIVFTKSTSASVEKLPDLVKTLKADQCYDKKLSAVGEPVLRF</sequence>
<keyword evidence="1 7" id="KW-0853">WD repeat</keyword>
<feature type="binding site" evidence="8">
    <location>
        <position position="49"/>
    </location>
    <ligand>
        <name>ATP</name>
        <dbReference type="ChEBI" id="CHEBI:30616"/>
    </ligand>
</feature>
<keyword evidence="5 11" id="KW-0418">Kinase</keyword>
<dbReference type="InterPro" id="IPR015943">
    <property type="entry name" value="WD40/YVTN_repeat-like_dom_sf"/>
</dbReference>
<evidence type="ECO:0000256" key="2">
    <source>
        <dbReference type="ARBA" id="ARBA00022679"/>
    </source>
</evidence>
<evidence type="ECO:0000313" key="12">
    <source>
        <dbReference type="Proteomes" id="UP000590740"/>
    </source>
</evidence>
<evidence type="ECO:0000259" key="10">
    <source>
        <dbReference type="PROSITE" id="PS50011"/>
    </source>
</evidence>
<reference evidence="11 12" key="1">
    <citation type="submission" date="2020-08" db="EMBL/GenBank/DDBJ databases">
        <title>Genomic Encyclopedia of Type Strains, Phase IV (KMG-IV): sequencing the most valuable type-strain genomes for metagenomic binning, comparative biology and taxonomic classification.</title>
        <authorList>
            <person name="Goeker M."/>
        </authorList>
    </citation>
    <scope>NUCLEOTIDE SEQUENCE [LARGE SCALE GENOMIC DNA]</scope>
    <source>
        <strain evidence="11 12">DSM 12252</strain>
    </source>
</reference>
<dbReference type="Gene3D" id="3.30.200.20">
    <property type="entry name" value="Phosphorylase Kinase, domain 1"/>
    <property type="match status" value="1"/>
</dbReference>
<name>A0A7W7YBR1_9BACT</name>
<dbReference type="InterPro" id="IPR017441">
    <property type="entry name" value="Protein_kinase_ATP_BS"/>
</dbReference>
<evidence type="ECO:0000313" key="11">
    <source>
        <dbReference type="EMBL" id="MBB5033277.1"/>
    </source>
</evidence>
<dbReference type="Pfam" id="PF00069">
    <property type="entry name" value="Pkinase"/>
    <property type="match status" value="1"/>
</dbReference>
<dbReference type="EMBL" id="JACHIG010000005">
    <property type="protein sequence ID" value="MBB5033277.1"/>
    <property type="molecule type" value="Genomic_DNA"/>
</dbReference>
<dbReference type="PANTHER" id="PTHR43289:SF6">
    <property type="entry name" value="SERINE_THREONINE-PROTEIN KINASE NEKL-3"/>
    <property type="match status" value="1"/>
</dbReference>
<feature type="domain" description="Protein kinase" evidence="10">
    <location>
        <begin position="20"/>
        <end position="258"/>
    </location>
</feature>
<evidence type="ECO:0000256" key="7">
    <source>
        <dbReference type="PROSITE-ProRule" id="PRU00221"/>
    </source>
</evidence>
<dbReference type="SUPFAM" id="SSF56112">
    <property type="entry name" value="Protein kinase-like (PK-like)"/>
    <property type="match status" value="1"/>
</dbReference>
<evidence type="ECO:0000256" key="9">
    <source>
        <dbReference type="SAM" id="MobiDB-lite"/>
    </source>
</evidence>
<dbReference type="PANTHER" id="PTHR43289">
    <property type="entry name" value="MITOGEN-ACTIVATED PROTEIN KINASE KINASE KINASE 20-RELATED"/>
    <property type="match status" value="1"/>
</dbReference>
<dbReference type="SUPFAM" id="SSF50969">
    <property type="entry name" value="YVTN repeat-like/Quinoprotein amine dehydrogenase"/>
    <property type="match status" value="1"/>
</dbReference>
<accession>A0A7W7YBR1</accession>
<dbReference type="AlphaFoldDB" id="A0A7W7YBR1"/>
<evidence type="ECO:0000256" key="5">
    <source>
        <dbReference type="ARBA" id="ARBA00022777"/>
    </source>
</evidence>
<keyword evidence="2" id="KW-0808">Transferase</keyword>
<dbReference type="GO" id="GO:0005524">
    <property type="term" value="F:ATP binding"/>
    <property type="evidence" value="ECO:0007669"/>
    <property type="project" value="UniProtKB-UniRule"/>
</dbReference>
<dbReference type="Gene3D" id="1.10.510.10">
    <property type="entry name" value="Transferase(Phosphotransferase) domain 1"/>
    <property type="match status" value="1"/>
</dbReference>
<keyword evidence="11" id="KW-0723">Serine/threonine-protein kinase</keyword>
<feature type="region of interest" description="Disordered" evidence="9">
    <location>
        <begin position="324"/>
        <end position="367"/>
    </location>
</feature>
<dbReference type="PROSITE" id="PS00108">
    <property type="entry name" value="PROTEIN_KINASE_ST"/>
    <property type="match status" value="1"/>
</dbReference>
<evidence type="ECO:0000256" key="4">
    <source>
        <dbReference type="ARBA" id="ARBA00022741"/>
    </source>
</evidence>